<evidence type="ECO:0000313" key="1">
    <source>
        <dbReference type="Proteomes" id="UP000095287"/>
    </source>
</evidence>
<dbReference type="Proteomes" id="UP000095287">
    <property type="component" value="Unplaced"/>
</dbReference>
<organism evidence="1 2">
    <name type="scientific">Steinernema glaseri</name>
    <dbReference type="NCBI Taxonomy" id="37863"/>
    <lineage>
        <taxon>Eukaryota</taxon>
        <taxon>Metazoa</taxon>
        <taxon>Ecdysozoa</taxon>
        <taxon>Nematoda</taxon>
        <taxon>Chromadorea</taxon>
        <taxon>Rhabditida</taxon>
        <taxon>Tylenchina</taxon>
        <taxon>Panagrolaimomorpha</taxon>
        <taxon>Strongyloidoidea</taxon>
        <taxon>Steinernematidae</taxon>
        <taxon>Steinernema</taxon>
    </lineage>
</organism>
<keyword evidence="1" id="KW-1185">Reference proteome</keyword>
<proteinExistence type="predicted"/>
<name>A0A1I7ZBP6_9BILA</name>
<reference evidence="2" key="1">
    <citation type="submission" date="2016-11" db="UniProtKB">
        <authorList>
            <consortium name="WormBaseParasite"/>
        </authorList>
    </citation>
    <scope>IDENTIFICATION</scope>
</reference>
<sequence>TYGRSSFIATHHIMSIYGALLSEMCVVGASTDLKARPQQLT</sequence>
<evidence type="ECO:0000313" key="2">
    <source>
        <dbReference type="WBParaSite" id="L893_g24834.t1"/>
    </source>
</evidence>
<protein>
    <submittedName>
        <fullName evidence="2">Cytochrome b561 domain-containing protein</fullName>
    </submittedName>
</protein>
<dbReference type="WBParaSite" id="L893_g24834.t1">
    <property type="protein sequence ID" value="L893_g24834.t1"/>
    <property type="gene ID" value="L893_g24834"/>
</dbReference>
<dbReference type="AlphaFoldDB" id="A0A1I7ZBP6"/>
<accession>A0A1I7ZBP6</accession>